<evidence type="ECO:0000313" key="2">
    <source>
        <dbReference type="Proteomes" id="UP000036403"/>
    </source>
</evidence>
<reference evidence="1 2" key="1">
    <citation type="submission" date="2015-04" db="EMBL/GenBank/DDBJ databases">
        <title>Lasius niger genome sequencing.</title>
        <authorList>
            <person name="Konorov E.A."/>
            <person name="Nikitin M.A."/>
            <person name="Kirill M.V."/>
            <person name="Chang P."/>
        </authorList>
    </citation>
    <scope>NUCLEOTIDE SEQUENCE [LARGE SCALE GENOMIC DNA]</scope>
    <source>
        <tissue evidence="1">Whole</tissue>
    </source>
</reference>
<accession>A0A0J7L8Z6</accession>
<keyword evidence="2" id="KW-1185">Reference proteome</keyword>
<protein>
    <submittedName>
        <fullName evidence="1">Uncharacterized protein</fullName>
    </submittedName>
</protein>
<dbReference type="Proteomes" id="UP000036403">
    <property type="component" value="Unassembled WGS sequence"/>
</dbReference>
<dbReference type="PaxDb" id="67767-A0A0J7L8Z6"/>
<name>A0A0J7L8Z6_LASNI</name>
<comment type="caution">
    <text evidence="1">The sequence shown here is derived from an EMBL/GenBank/DDBJ whole genome shotgun (WGS) entry which is preliminary data.</text>
</comment>
<proteinExistence type="predicted"/>
<evidence type="ECO:0000313" key="1">
    <source>
        <dbReference type="EMBL" id="KMR04480.1"/>
    </source>
</evidence>
<dbReference type="AlphaFoldDB" id="A0A0J7L8Z6"/>
<gene>
    <name evidence="1" type="ORF">RF55_690</name>
</gene>
<dbReference type="EMBL" id="LBMM01000208">
    <property type="protein sequence ID" value="KMR04480.1"/>
    <property type="molecule type" value="Genomic_DNA"/>
</dbReference>
<organism evidence="1 2">
    <name type="scientific">Lasius niger</name>
    <name type="common">Black garden ant</name>
    <dbReference type="NCBI Taxonomy" id="67767"/>
    <lineage>
        <taxon>Eukaryota</taxon>
        <taxon>Metazoa</taxon>
        <taxon>Ecdysozoa</taxon>
        <taxon>Arthropoda</taxon>
        <taxon>Hexapoda</taxon>
        <taxon>Insecta</taxon>
        <taxon>Pterygota</taxon>
        <taxon>Neoptera</taxon>
        <taxon>Endopterygota</taxon>
        <taxon>Hymenoptera</taxon>
        <taxon>Apocrita</taxon>
        <taxon>Aculeata</taxon>
        <taxon>Formicoidea</taxon>
        <taxon>Formicidae</taxon>
        <taxon>Formicinae</taxon>
        <taxon>Lasius</taxon>
        <taxon>Lasius</taxon>
    </lineage>
</organism>
<sequence length="82" mass="9232">MENADTHKEAAIATGDPYVHEFGRYKFDKAVDLRNPLSSSPIPEWGDRLRAFPNVRVNIPTSGDLDKIKGDYDHVHIPQDDA</sequence>